<reference evidence="2" key="1">
    <citation type="submission" date="2016-10" db="EMBL/GenBank/DDBJ databases">
        <authorList>
            <person name="Varghese N."/>
            <person name="Submissions S."/>
        </authorList>
    </citation>
    <scope>NUCLEOTIDE SEQUENCE [LARGE SCALE GENOMIC DNA]</scope>
    <source>
        <strain evidence="2">DSM 43163</strain>
    </source>
</reference>
<protein>
    <submittedName>
        <fullName evidence="1">Dihydropteroate synthase</fullName>
    </submittedName>
</protein>
<organism evidence="1 2">
    <name type="scientific">Thermomonospora echinospora</name>
    <dbReference type="NCBI Taxonomy" id="1992"/>
    <lineage>
        <taxon>Bacteria</taxon>
        <taxon>Bacillati</taxon>
        <taxon>Actinomycetota</taxon>
        <taxon>Actinomycetes</taxon>
        <taxon>Streptosporangiales</taxon>
        <taxon>Thermomonosporaceae</taxon>
        <taxon>Thermomonospora</taxon>
    </lineage>
</organism>
<dbReference type="RefSeq" id="WP_103938122.1">
    <property type="nucleotide sequence ID" value="NZ_FNVO01000005.1"/>
</dbReference>
<accession>A0A1H6A0G4</accession>
<dbReference type="AlphaFoldDB" id="A0A1H6A0G4"/>
<dbReference type="Proteomes" id="UP000236723">
    <property type="component" value="Unassembled WGS sequence"/>
</dbReference>
<evidence type="ECO:0000313" key="2">
    <source>
        <dbReference type="Proteomes" id="UP000236723"/>
    </source>
</evidence>
<sequence length="221" mass="22425">MELRLGSRVFGAGDFAIWLSGGAERPPEHTDVPERADIPEGADVPEPVNVPEWADVPGPGDVPEGVDIVTATGGGPVAASLVVAQFAPVPGDAGGRAALLVGDELAETAAATGAGLVCRDPQRALTAGVRADGIVVDAGPRPPAQRVAELTKDGLAVMVSLDDEPVGEDTGLLAAVSIYAWLGVRVFRVAAPDVAPVRQVLDMVASIAGTRPPALTRRGLA</sequence>
<keyword evidence="2" id="KW-1185">Reference proteome</keyword>
<gene>
    <name evidence="1" type="ORF">SAMN04489712_105125</name>
</gene>
<dbReference type="EMBL" id="FNVO01000005">
    <property type="protein sequence ID" value="SEG42243.1"/>
    <property type="molecule type" value="Genomic_DNA"/>
</dbReference>
<proteinExistence type="predicted"/>
<evidence type="ECO:0000313" key="1">
    <source>
        <dbReference type="EMBL" id="SEG42243.1"/>
    </source>
</evidence>
<dbReference type="OrthoDB" id="3436698at2"/>
<name>A0A1H6A0G4_9ACTN</name>